<sequence>MIPCEWSITGPAPIYIIPLLAKFISLFTIDLMNKIFEHGILLFLHLPLPMAYNLVLIYFLS</sequence>
<dbReference type="AlphaFoldDB" id="A0A2J7RHM0"/>
<feature type="transmembrane region" description="Helical" evidence="1">
    <location>
        <begin position="12"/>
        <end position="32"/>
    </location>
</feature>
<protein>
    <submittedName>
        <fullName evidence="2">Uncharacterized protein</fullName>
    </submittedName>
</protein>
<keyword evidence="1" id="KW-1133">Transmembrane helix</keyword>
<proteinExistence type="predicted"/>
<dbReference type="Proteomes" id="UP000235965">
    <property type="component" value="Unassembled WGS sequence"/>
</dbReference>
<evidence type="ECO:0000313" key="3">
    <source>
        <dbReference type="Proteomes" id="UP000235965"/>
    </source>
</evidence>
<organism evidence="2 3">
    <name type="scientific">Cryptotermes secundus</name>
    <dbReference type="NCBI Taxonomy" id="105785"/>
    <lineage>
        <taxon>Eukaryota</taxon>
        <taxon>Metazoa</taxon>
        <taxon>Ecdysozoa</taxon>
        <taxon>Arthropoda</taxon>
        <taxon>Hexapoda</taxon>
        <taxon>Insecta</taxon>
        <taxon>Pterygota</taxon>
        <taxon>Neoptera</taxon>
        <taxon>Polyneoptera</taxon>
        <taxon>Dictyoptera</taxon>
        <taxon>Blattodea</taxon>
        <taxon>Blattoidea</taxon>
        <taxon>Termitoidae</taxon>
        <taxon>Kalotermitidae</taxon>
        <taxon>Cryptotermitinae</taxon>
        <taxon>Cryptotermes</taxon>
    </lineage>
</organism>
<dbReference type="EMBL" id="NEVH01003739">
    <property type="protein sequence ID" value="PNF40334.1"/>
    <property type="molecule type" value="Genomic_DNA"/>
</dbReference>
<reference evidence="2 3" key="1">
    <citation type="submission" date="2017-12" db="EMBL/GenBank/DDBJ databases">
        <title>Hemimetabolous genomes reveal molecular basis of termite eusociality.</title>
        <authorList>
            <person name="Harrison M.C."/>
            <person name="Jongepier E."/>
            <person name="Robertson H.M."/>
            <person name="Arning N."/>
            <person name="Bitard-Feildel T."/>
            <person name="Chao H."/>
            <person name="Childers C.P."/>
            <person name="Dinh H."/>
            <person name="Doddapaneni H."/>
            <person name="Dugan S."/>
            <person name="Gowin J."/>
            <person name="Greiner C."/>
            <person name="Han Y."/>
            <person name="Hu H."/>
            <person name="Hughes D.S.T."/>
            <person name="Huylmans A.-K."/>
            <person name="Kemena C."/>
            <person name="Kremer L.P.M."/>
            <person name="Lee S.L."/>
            <person name="Lopez-Ezquerra A."/>
            <person name="Mallet L."/>
            <person name="Monroy-Kuhn J.M."/>
            <person name="Moser A."/>
            <person name="Murali S.C."/>
            <person name="Muzny D.M."/>
            <person name="Otani S."/>
            <person name="Piulachs M.-D."/>
            <person name="Poelchau M."/>
            <person name="Qu J."/>
            <person name="Schaub F."/>
            <person name="Wada-Katsumata A."/>
            <person name="Worley K.C."/>
            <person name="Xie Q."/>
            <person name="Ylla G."/>
            <person name="Poulsen M."/>
            <person name="Gibbs R.A."/>
            <person name="Schal C."/>
            <person name="Richards S."/>
            <person name="Belles X."/>
            <person name="Korb J."/>
            <person name="Bornberg-Bauer E."/>
        </authorList>
    </citation>
    <scope>NUCLEOTIDE SEQUENCE [LARGE SCALE GENOMIC DNA]</scope>
    <source>
        <tissue evidence="2">Whole body</tissue>
    </source>
</reference>
<keyword evidence="1" id="KW-0812">Transmembrane</keyword>
<keyword evidence="3" id="KW-1185">Reference proteome</keyword>
<dbReference type="InParanoid" id="A0A2J7RHM0"/>
<feature type="transmembrane region" description="Helical" evidence="1">
    <location>
        <begin position="39"/>
        <end position="60"/>
    </location>
</feature>
<evidence type="ECO:0000313" key="2">
    <source>
        <dbReference type="EMBL" id="PNF40334.1"/>
    </source>
</evidence>
<accession>A0A2J7RHM0</accession>
<gene>
    <name evidence="2" type="ORF">B7P43_G03701</name>
</gene>
<name>A0A2J7RHM0_9NEOP</name>
<evidence type="ECO:0000256" key="1">
    <source>
        <dbReference type="SAM" id="Phobius"/>
    </source>
</evidence>
<comment type="caution">
    <text evidence="2">The sequence shown here is derived from an EMBL/GenBank/DDBJ whole genome shotgun (WGS) entry which is preliminary data.</text>
</comment>
<keyword evidence="1" id="KW-0472">Membrane</keyword>